<reference evidence="6" key="1">
    <citation type="submission" date="2022-11" db="EMBL/GenBank/DDBJ databases">
        <title>Robbsia betulipollinis sp. nov., isolated from pollen of birch (Betula pendula).</title>
        <authorList>
            <person name="Shi H."/>
            <person name="Ambika Manirajan B."/>
            <person name="Ratering S."/>
            <person name="Geissler-Plaum R."/>
            <person name="Schnell S."/>
        </authorList>
    </citation>
    <scope>NUCLEOTIDE SEQUENCE</scope>
    <source>
        <strain evidence="6">Bb-Pol-6</strain>
    </source>
</reference>
<feature type="transmembrane region" description="Helical" evidence="4">
    <location>
        <begin position="315"/>
        <end position="336"/>
    </location>
</feature>
<dbReference type="InterPro" id="IPR020846">
    <property type="entry name" value="MFS_dom"/>
</dbReference>
<dbReference type="CDD" id="cd17478">
    <property type="entry name" value="MFS_FsR"/>
    <property type="match status" value="1"/>
</dbReference>
<dbReference type="Proteomes" id="UP001082899">
    <property type="component" value="Unassembled WGS sequence"/>
</dbReference>
<feature type="transmembrane region" description="Helical" evidence="4">
    <location>
        <begin position="178"/>
        <end position="199"/>
    </location>
</feature>
<dbReference type="Pfam" id="PF07690">
    <property type="entry name" value="MFS_1"/>
    <property type="match status" value="1"/>
</dbReference>
<dbReference type="InterPro" id="IPR011701">
    <property type="entry name" value="MFS"/>
</dbReference>
<proteinExistence type="predicted"/>
<comment type="caution">
    <text evidence="6">The sequence shown here is derived from an EMBL/GenBank/DDBJ whole genome shotgun (WGS) entry which is preliminary data.</text>
</comment>
<feature type="transmembrane region" description="Helical" evidence="4">
    <location>
        <begin position="148"/>
        <end position="172"/>
    </location>
</feature>
<feature type="transmembrane region" description="Helical" evidence="4">
    <location>
        <begin position="291"/>
        <end position="309"/>
    </location>
</feature>
<feature type="transmembrane region" description="Helical" evidence="4">
    <location>
        <begin position="97"/>
        <end position="127"/>
    </location>
</feature>
<dbReference type="EMBL" id="JAPMXC010000001">
    <property type="protein sequence ID" value="MCY0386128.1"/>
    <property type="molecule type" value="Genomic_DNA"/>
</dbReference>
<feature type="transmembrane region" description="Helical" evidence="4">
    <location>
        <begin position="348"/>
        <end position="371"/>
    </location>
</feature>
<evidence type="ECO:0000256" key="3">
    <source>
        <dbReference type="ARBA" id="ARBA00023136"/>
    </source>
</evidence>
<dbReference type="SUPFAM" id="SSF103473">
    <property type="entry name" value="MFS general substrate transporter"/>
    <property type="match status" value="1"/>
</dbReference>
<name>A0ABT3ZHX0_9BURK</name>
<evidence type="ECO:0000313" key="6">
    <source>
        <dbReference type="EMBL" id="MCY0386128.1"/>
    </source>
</evidence>
<dbReference type="PROSITE" id="PS50850">
    <property type="entry name" value="MFS"/>
    <property type="match status" value="1"/>
</dbReference>
<feature type="domain" description="Major facilitator superfamily (MFS) profile" evidence="5">
    <location>
        <begin position="23"/>
        <end position="401"/>
    </location>
</feature>
<dbReference type="InterPro" id="IPR036259">
    <property type="entry name" value="MFS_trans_sf"/>
</dbReference>
<protein>
    <submittedName>
        <fullName evidence="6">MFS transporter</fullName>
    </submittedName>
</protein>
<evidence type="ECO:0000259" key="5">
    <source>
        <dbReference type="PROSITE" id="PS50850"/>
    </source>
</evidence>
<evidence type="ECO:0000256" key="1">
    <source>
        <dbReference type="ARBA" id="ARBA00022692"/>
    </source>
</evidence>
<feature type="transmembrane region" description="Helical" evidence="4">
    <location>
        <begin position="261"/>
        <end position="279"/>
    </location>
</feature>
<keyword evidence="7" id="KW-1185">Reference proteome</keyword>
<dbReference type="RefSeq" id="WP_267845386.1">
    <property type="nucleotide sequence ID" value="NZ_JAPMXC010000001.1"/>
</dbReference>
<accession>A0ABT3ZHX0</accession>
<feature type="transmembrane region" description="Helical" evidence="4">
    <location>
        <begin position="377"/>
        <end position="395"/>
    </location>
</feature>
<evidence type="ECO:0000313" key="7">
    <source>
        <dbReference type="Proteomes" id="UP001082899"/>
    </source>
</evidence>
<evidence type="ECO:0000256" key="4">
    <source>
        <dbReference type="SAM" id="Phobius"/>
    </source>
</evidence>
<keyword evidence="3 4" id="KW-0472">Membrane</keyword>
<sequence>MTTLSSSPAPALPADPPRTEFGVLGAISTAHLVNDMMQSLILAIYPILRGTFHLSFGQIGLITLTYQLTASLLQPLVGSYTDRRPMPYSLPVGMGFTLAGLMLLAFAPSFGLVLVAAALVGTGSSIFHPESSRVARMASGGRHGMAQSLFQVGGNSGTALGPLLAAAIIVPFGQRSLAWFGLAALLGVGLLTGVSRWYAHHRRTTRAVRHPAAVTLSRRRVGGAIGVLLVLIFSKYFYIAGLSTFYTFYLIGKFGLSVRSAQMHLFVFLFASALGTLAGGPIGDRIGRKPVIWASILGVAPFALLLPHADLFWTTTLTILIGLILSSAFSAILVYAQELIPGKVGMVSGLFFGFAFGMGGLGAAVLGLLADKAGIDIVYRMIAFLPLLGAVAVLLPETRRALPAAVPAAAASGATGRSPAR</sequence>
<feature type="transmembrane region" description="Helical" evidence="4">
    <location>
        <begin position="220"/>
        <end position="241"/>
    </location>
</feature>
<dbReference type="PANTHER" id="PTHR43129:SF1">
    <property type="entry name" value="FOSMIDOMYCIN RESISTANCE PROTEIN"/>
    <property type="match status" value="1"/>
</dbReference>
<keyword evidence="1 4" id="KW-0812">Transmembrane</keyword>
<dbReference type="Gene3D" id="1.20.1250.20">
    <property type="entry name" value="MFS general substrate transporter like domains"/>
    <property type="match status" value="2"/>
</dbReference>
<dbReference type="PANTHER" id="PTHR43129">
    <property type="entry name" value="FOSMIDOMYCIN RESISTANCE PROTEIN"/>
    <property type="match status" value="1"/>
</dbReference>
<evidence type="ECO:0000256" key="2">
    <source>
        <dbReference type="ARBA" id="ARBA00022989"/>
    </source>
</evidence>
<organism evidence="6 7">
    <name type="scientific">Robbsia betulipollinis</name>
    <dbReference type="NCBI Taxonomy" id="2981849"/>
    <lineage>
        <taxon>Bacteria</taxon>
        <taxon>Pseudomonadati</taxon>
        <taxon>Pseudomonadota</taxon>
        <taxon>Betaproteobacteria</taxon>
        <taxon>Burkholderiales</taxon>
        <taxon>Burkholderiaceae</taxon>
        <taxon>Robbsia</taxon>
    </lineage>
</organism>
<gene>
    <name evidence="6" type="ORF">OVY01_02470</name>
</gene>
<keyword evidence="2 4" id="KW-1133">Transmembrane helix</keyword>